<comment type="catalytic activity">
    <reaction evidence="8">
        <text>a 2'-deoxycytidine in DNA + S-adenosyl-L-methionine = an N(4)-methyl-2'-deoxycytidine in DNA + S-adenosyl-L-homocysteine + H(+)</text>
        <dbReference type="Rhea" id="RHEA:16857"/>
        <dbReference type="Rhea" id="RHEA-COMP:11369"/>
        <dbReference type="Rhea" id="RHEA-COMP:13674"/>
        <dbReference type="ChEBI" id="CHEBI:15378"/>
        <dbReference type="ChEBI" id="CHEBI:57856"/>
        <dbReference type="ChEBI" id="CHEBI:59789"/>
        <dbReference type="ChEBI" id="CHEBI:85452"/>
        <dbReference type="ChEBI" id="CHEBI:137933"/>
        <dbReference type="EC" id="2.1.1.113"/>
    </reaction>
</comment>
<evidence type="ECO:0000256" key="3">
    <source>
        <dbReference type="ARBA" id="ARBA00022603"/>
    </source>
</evidence>
<evidence type="ECO:0000256" key="4">
    <source>
        <dbReference type="ARBA" id="ARBA00022679"/>
    </source>
</evidence>
<proteinExistence type="evidence at protein level"/>
<evidence type="ECO:0000313" key="10">
    <source>
        <dbReference type="PDB" id="8S9M"/>
    </source>
</evidence>
<reference evidence="11" key="1">
    <citation type="journal article" date="2023" name="Chemistry">
        <title>Biochemical and structural characterization of the first-discovered metazoan DNA cytosine-N4 methyltransferase from the bdelloid rotifer Adineta vaga.</title>
        <authorList>
            <person name="Zhou J."/>
            <person name="Horton J.R."/>
            <person name="Kaur G."/>
            <person name="Chen Q."/>
            <person name="Li X."/>
            <person name="Mendoza F."/>
            <person name="Wu T."/>
            <person name="Blumenthal R.M."/>
            <person name="Zhang X."/>
            <person name="Cheng X."/>
        </authorList>
    </citation>
    <scope>X-RAY CRYSTALLOGRAPHY (1.49 ANGSTROMS)</scope>
</reference>
<evidence type="ECO:0000256" key="7">
    <source>
        <dbReference type="ARBA" id="ARBA00023125"/>
    </source>
</evidence>
<evidence type="ECO:0007829" key="11">
    <source>
        <dbReference type="PDB" id="8S9M"/>
    </source>
</evidence>
<dbReference type="Gene3D" id="3.40.50.150">
    <property type="entry name" value="Vaccinia Virus protein VP39"/>
    <property type="match status" value="1"/>
</dbReference>
<evidence type="ECO:0000256" key="5">
    <source>
        <dbReference type="ARBA" id="ARBA00022691"/>
    </source>
</evidence>
<comment type="similarity">
    <text evidence="1">Belongs to the N(4)/N(6)-methyltransferase family. N(4) subfamily.</text>
</comment>
<dbReference type="GO" id="GO:0032259">
    <property type="term" value="P:methylation"/>
    <property type="evidence" value="ECO:0007669"/>
    <property type="project" value="UniProtKB-KW"/>
</dbReference>
<dbReference type="InterPro" id="IPR029063">
    <property type="entry name" value="SAM-dependent_MTases_sf"/>
</dbReference>
<keyword evidence="4" id="KW-0808">Transferase</keyword>
<dbReference type="PDB" id="8S9M">
    <property type="method" value="X-ray"/>
    <property type="resolution" value="1.49 A"/>
    <property type="chains" value="A=1-255"/>
</dbReference>
<accession>A0AAB0B2A1</accession>
<protein>
    <recommendedName>
        <fullName evidence="2">site-specific DNA-methyltransferase (cytosine-N(4)-specific)</fullName>
        <ecNumber evidence="2">2.1.1.113</ecNumber>
    </recommendedName>
</protein>
<dbReference type="InterPro" id="IPR017985">
    <property type="entry name" value="MeTrfase_CN4_CS"/>
</dbReference>
<dbReference type="InterPro" id="IPR002941">
    <property type="entry name" value="DNA_methylase_N4/N6"/>
</dbReference>
<evidence type="ECO:0000256" key="2">
    <source>
        <dbReference type="ARBA" id="ARBA00012185"/>
    </source>
</evidence>
<keyword evidence="5" id="KW-0949">S-adenosyl-L-methionine</keyword>
<dbReference type="GO" id="GO:0015667">
    <property type="term" value="F:site-specific DNA-methyltransferase (cytosine-N4-specific) activity"/>
    <property type="evidence" value="ECO:0007669"/>
    <property type="project" value="UniProtKB-EC"/>
</dbReference>
<dbReference type="GO" id="GO:0005737">
    <property type="term" value="C:cytoplasm"/>
    <property type="evidence" value="ECO:0007669"/>
    <property type="project" value="TreeGrafter"/>
</dbReference>
<dbReference type="SMR" id="A0AAB0B2A1"/>
<keyword evidence="11" id="KW-0002">3D-structure</keyword>
<dbReference type="Pfam" id="PF01555">
    <property type="entry name" value="N6_N4_Mtase"/>
    <property type="match status" value="1"/>
</dbReference>
<keyword evidence="6" id="KW-0680">Restriction system</keyword>
<organism evidence="10">
    <name type="scientific">Adineta vaga</name>
    <name type="common">Rotifer</name>
    <name type="synonym">Callidina vaga</name>
    <dbReference type="NCBI Taxonomy" id="104782"/>
    <lineage>
        <taxon>Eukaryota</taxon>
        <taxon>Metazoa</taxon>
        <taxon>Spiralia</taxon>
        <taxon>Gnathifera</taxon>
        <taxon>Rotifera</taxon>
        <taxon>Eurotatoria</taxon>
        <taxon>Bdelloidea</taxon>
        <taxon>Adinetida</taxon>
        <taxon>Adinetidae</taxon>
        <taxon>Adineta</taxon>
    </lineage>
</organism>
<dbReference type="GO" id="GO:0009007">
    <property type="term" value="F:site-specific DNA-methyltransferase (adenine-specific) activity"/>
    <property type="evidence" value="ECO:0007669"/>
    <property type="project" value="TreeGrafter"/>
</dbReference>
<keyword evidence="7" id="KW-0238">DNA-binding</keyword>
<evidence type="ECO:0000259" key="9">
    <source>
        <dbReference type="Pfam" id="PF01555"/>
    </source>
</evidence>
<evidence type="ECO:0000256" key="1">
    <source>
        <dbReference type="ARBA" id="ARBA00010203"/>
    </source>
</evidence>
<dbReference type="AlphaFoldDB" id="A0AAB0B2A1"/>
<name>A0AAB0B2A1_ADIVA</name>
<feature type="domain" description="DNA methylase N-4/N-6" evidence="9">
    <location>
        <begin position="24"/>
        <end position="233"/>
    </location>
</feature>
<dbReference type="EC" id="2.1.1.113" evidence="2"/>
<dbReference type="PANTHER" id="PTHR13370">
    <property type="entry name" value="RNA METHYLASE-RELATED"/>
    <property type="match status" value="1"/>
</dbReference>
<dbReference type="PANTHER" id="PTHR13370:SF3">
    <property type="entry name" value="TRNA (GUANINE(10)-N2)-METHYLTRANSFERASE HOMOLOG"/>
    <property type="match status" value="1"/>
</dbReference>
<evidence type="ECO:0000256" key="8">
    <source>
        <dbReference type="ARBA" id="ARBA00049120"/>
    </source>
</evidence>
<dbReference type="PROSITE" id="PS00093">
    <property type="entry name" value="N4_MTASE"/>
    <property type="match status" value="1"/>
</dbReference>
<dbReference type="GO" id="GO:0008170">
    <property type="term" value="F:N-methyltransferase activity"/>
    <property type="evidence" value="ECO:0007669"/>
    <property type="project" value="InterPro"/>
</dbReference>
<dbReference type="SUPFAM" id="SSF53335">
    <property type="entry name" value="S-adenosyl-L-methionine-dependent methyltransferases"/>
    <property type="match status" value="1"/>
</dbReference>
<dbReference type="GO" id="GO:0003677">
    <property type="term" value="F:DNA binding"/>
    <property type="evidence" value="ECO:0007669"/>
    <property type="project" value="UniProtKB-KW"/>
</dbReference>
<dbReference type="PRINTS" id="PR00508">
    <property type="entry name" value="S21N4MTFRASE"/>
</dbReference>
<dbReference type="GO" id="GO:0009307">
    <property type="term" value="P:DNA restriction-modification system"/>
    <property type="evidence" value="ECO:0007669"/>
    <property type="project" value="UniProtKB-KW"/>
</dbReference>
<dbReference type="InterPro" id="IPR001091">
    <property type="entry name" value="RM_Methyltransferase"/>
</dbReference>
<keyword evidence="3" id="KW-0489">Methyltransferase</keyword>
<evidence type="ECO:0000256" key="6">
    <source>
        <dbReference type="ARBA" id="ARBA00022747"/>
    </source>
</evidence>
<sequence>MSFTNKYVVLDSLEGLRSLPDNSVQCVVTSPPYNKLGLREGRPYLGQIIYDTYDDNMNEDDYQKWQLQILNEINRILKPGGSAFYNHKDRRFCKRDHPPEKFLSDSDLELYQTIIWDRGSTVNQNARYFRPYVEKIFWFTKSISGESTTPKFHRDRLPEYFKGVIWRIPPDKRNKHPAPFPAILAEICILTTTEEGDLVLDPFAGSGTTLVAAASLKRSYLGFDISSKYQKMFHQRLATSKSKVHLWLEHHHHHH</sequence>